<evidence type="ECO:0000256" key="37">
    <source>
        <dbReference type="ARBA" id="ARBA00049480"/>
    </source>
</evidence>
<evidence type="ECO:0000256" key="25">
    <source>
        <dbReference type="ARBA" id="ARBA00043798"/>
    </source>
</evidence>
<comment type="catalytic activity">
    <reaction evidence="26">
        <text>3-oxopropanoate + L-alanine = beta-alanine + pyruvate</text>
        <dbReference type="Rhea" id="RHEA:14077"/>
        <dbReference type="ChEBI" id="CHEBI:15361"/>
        <dbReference type="ChEBI" id="CHEBI:33190"/>
        <dbReference type="ChEBI" id="CHEBI:57966"/>
        <dbReference type="ChEBI" id="CHEBI:57972"/>
        <dbReference type="EC" id="2.6.1.18"/>
    </reaction>
    <physiologicalReaction direction="right-to-left" evidence="26">
        <dbReference type="Rhea" id="RHEA:14079"/>
    </physiologicalReaction>
</comment>
<evidence type="ECO:0000256" key="2">
    <source>
        <dbReference type="ARBA" id="ARBA00004173"/>
    </source>
</evidence>
<dbReference type="EC" id="2.6.1.44" evidence="5"/>
<comment type="catalytic activity">
    <reaction evidence="11">
        <text>glyoxylate + L-alanine = glycine + pyruvate</text>
        <dbReference type="Rhea" id="RHEA:24248"/>
        <dbReference type="ChEBI" id="CHEBI:15361"/>
        <dbReference type="ChEBI" id="CHEBI:36655"/>
        <dbReference type="ChEBI" id="CHEBI:57305"/>
        <dbReference type="ChEBI" id="CHEBI:57972"/>
        <dbReference type="EC" id="2.6.1.44"/>
    </reaction>
    <physiologicalReaction direction="left-to-right" evidence="11">
        <dbReference type="Rhea" id="RHEA:24249"/>
    </physiologicalReaction>
</comment>
<organism evidence="40 41">
    <name type="scientific">Brachionus calyciflorus</name>
    <dbReference type="NCBI Taxonomy" id="104777"/>
    <lineage>
        <taxon>Eukaryota</taxon>
        <taxon>Metazoa</taxon>
        <taxon>Spiralia</taxon>
        <taxon>Gnathifera</taxon>
        <taxon>Rotifera</taxon>
        <taxon>Eurotatoria</taxon>
        <taxon>Monogononta</taxon>
        <taxon>Pseudotrocha</taxon>
        <taxon>Ploima</taxon>
        <taxon>Brachionidae</taxon>
        <taxon>Brachionus</taxon>
    </lineage>
</organism>
<evidence type="ECO:0000256" key="38">
    <source>
        <dbReference type="ARBA" id="ARBA00058068"/>
    </source>
</evidence>
<comment type="similarity">
    <text evidence="3 39">Belongs to the class-III pyridoxal-phosphate-dependent aminotransferase family.</text>
</comment>
<comment type="catalytic activity">
    <reaction evidence="35">
        <text>N(omega)-methyl-L-arginine + glyoxylate = 5-(3-methylguanidino)-2-oxopentanoate + glycine</text>
        <dbReference type="Rhea" id="RHEA:77323"/>
        <dbReference type="ChEBI" id="CHEBI:36655"/>
        <dbReference type="ChEBI" id="CHEBI:57305"/>
        <dbReference type="ChEBI" id="CHEBI:114953"/>
        <dbReference type="ChEBI" id="CHEBI:197314"/>
    </reaction>
</comment>
<comment type="function">
    <text evidence="38">Multifunctional aminotransferase with a broad substrate specificity. Catalyzes the conversion of glyoxylate to glycine using alanine as the amino donor. Catalyzes metabolism of not L- but the D-isomer of D-beta-aminoisobutyric acid to generate 2-methyl-3-oxopropanoate and alanine. Catalyzes the transfer of the amino group from beta-alanine to pyruvate to yield L-alanine and 3-oxopropanoate. Can metabolize NG-monomethyl-L-arginine (NMMA), asymmetric NG,NG-dimethyl-L-arginine (ADMA) and symmetric NG,N'G-dimethyl-L-arginine (SDMA). ADMA is a potent inhibitor of nitric-oxide (NO) synthase, and this activity provides mechanism through which the kidney regulates blood pressure.</text>
</comment>
<evidence type="ECO:0000256" key="3">
    <source>
        <dbReference type="ARBA" id="ARBA00008954"/>
    </source>
</evidence>
<evidence type="ECO:0000256" key="7">
    <source>
        <dbReference type="ARBA" id="ARBA00022679"/>
    </source>
</evidence>
<evidence type="ECO:0000256" key="12">
    <source>
        <dbReference type="ARBA" id="ARBA00039130"/>
    </source>
</evidence>
<reference evidence="40" key="1">
    <citation type="submission" date="2021-02" db="EMBL/GenBank/DDBJ databases">
        <authorList>
            <person name="Nowell W R."/>
        </authorList>
    </citation>
    <scope>NUCLEOTIDE SEQUENCE</scope>
    <source>
        <strain evidence="40">Ploen Becks lab</strain>
    </source>
</reference>
<evidence type="ECO:0000313" key="41">
    <source>
        <dbReference type="Proteomes" id="UP000663879"/>
    </source>
</evidence>
<name>A0A813QZM4_9BILA</name>
<evidence type="ECO:0000256" key="15">
    <source>
        <dbReference type="ARBA" id="ARBA00041845"/>
    </source>
</evidence>
<comment type="catalytic activity">
    <reaction evidence="36">
        <text>oxaloacetate + L-alanine = L-aspartate + pyruvate</text>
        <dbReference type="Rhea" id="RHEA:77347"/>
        <dbReference type="ChEBI" id="CHEBI:15361"/>
        <dbReference type="ChEBI" id="CHEBI:16452"/>
        <dbReference type="ChEBI" id="CHEBI:29991"/>
        <dbReference type="ChEBI" id="CHEBI:57972"/>
    </reaction>
</comment>
<evidence type="ECO:0000256" key="6">
    <source>
        <dbReference type="ARBA" id="ARBA00022576"/>
    </source>
</evidence>
<evidence type="ECO:0000256" key="35">
    <source>
        <dbReference type="ARBA" id="ARBA00048760"/>
    </source>
</evidence>
<dbReference type="OrthoDB" id="10261433at2759"/>
<dbReference type="InterPro" id="IPR015422">
    <property type="entry name" value="PyrdxlP-dep_Trfase_small"/>
</dbReference>
<keyword evidence="7" id="KW-0808">Transferase</keyword>
<evidence type="ECO:0000256" key="31">
    <source>
        <dbReference type="ARBA" id="ARBA00047892"/>
    </source>
</evidence>
<dbReference type="AlphaFoldDB" id="A0A813QZM4"/>
<evidence type="ECO:0000256" key="16">
    <source>
        <dbReference type="ARBA" id="ARBA00042611"/>
    </source>
</evidence>
<evidence type="ECO:0000256" key="9">
    <source>
        <dbReference type="ARBA" id="ARBA00022946"/>
    </source>
</evidence>
<comment type="catalytic activity">
    <reaction evidence="31">
        <text>N(omega),N(omega)-dimethyl-L-arginine + glyoxylate = 5-(3,3-dimethylguanidino)-2-oxopentanoate + glycine</text>
        <dbReference type="Rhea" id="RHEA:77311"/>
        <dbReference type="ChEBI" id="CHEBI:36655"/>
        <dbReference type="ChEBI" id="CHEBI:57305"/>
        <dbReference type="ChEBI" id="CHEBI:58326"/>
        <dbReference type="ChEBI" id="CHEBI:197301"/>
    </reaction>
</comment>
<sequence>MFKKNHLFNNASKFWLSNSNLATKVTMPECSFTPQKYQGPKYEDVVQTRRENLSKGNFPYYKENVMIHQGHKQWLWDTNGKRYLDLFAGIVTVSVGHCHPKVNAALEEQIKKLWHTTTIYHYPGIHEYTHKLLKKFPSKFGVVLYTNSGSEANDLAMYISRLYTGKFDIISLRNGYHGMSPYTMGITNLSTWKYNVPTGFGIHPTMNPDIFKGPWGGKQCRDSPIQALRDCSCEPGECQAGDNYSNQVQDILLYCAPKGGKVAAMIVESIQGVGGAVQYPKNFLKNSAKMVQSAGGLVISDEVQTGFGRTGSNYWGFENHEILPDIVTMAKGIGNGFPMAAVVTTKEIADVLGQAAYFNTFGGNPMACAVGSAVLDVIDEEKLQENCQVVGTYFLNELAKLRDEFEIIGDVRGKGLMIGLELVEDKKSKKPLNLDRVLNIFETSKNMGILVGRGGLYGNVFRIKPPMCITKEDVDFGVYVLREAIHKESKN</sequence>
<evidence type="ECO:0000256" key="19">
    <source>
        <dbReference type="ARBA" id="ARBA00043679"/>
    </source>
</evidence>
<dbReference type="PIRSF" id="PIRSF000521">
    <property type="entry name" value="Transaminase_4ab_Lys_Orn"/>
    <property type="match status" value="1"/>
</dbReference>
<dbReference type="GO" id="GO:0005739">
    <property type="term" value="C:mitochondrion"/>
    <property type="evidence" value="ECO:0007669"/>
    <property type="project" value="UniProtKB-SubCell"/>
</dbReference>
<proteinExistence type="inferred from homology"/>
<dbReference type="Gene3D" id="3.40.640.10">
    <property type="entry name" value="Type I PLP-dependent aspartate aminotransferase-like (Major domain)"/>
    <property type="match status" value="1"/>
</dbReference>
<comment type="caution">
    <text evidence="40">The sequence shown here is derived from an EMBL/GenBank/DDBJ whole genome shotgun (WGS) entry which is preliminary data.</text>
</comment>
<dbReference type="GO" id="GO:0030170">
    <property type="term" value="F:pyridoxal phosphate binding"/>
    <property type="evidence" value="ECO:0007669"/>
    <property type="project" value="InterPro"/>
</dbReference>
<comment type="cofactor">
    <cofactor evidence="1">
        <name>pyridoxal 5'-phosphate</name>
        <dbReference type="ChEBI" id="CHEBI:597326"/>
    </cofactor>
</comment>
<dbReference type="GO" id="GO:0008453">
    <property type="term" value="F:alanine-glyoxylate transaminase activity"/>
    <property type="evidence" value="ECO:0007669"/>
    <property type="project" value="UniProtKB-EC"/>
</dbReference>
<dbReference type="PANTHER" id="PTHR45688:SF3">
    <property type="entry name" value="ALANINE--GLYOXYLATE AMINOTRANSFERASE 2, MITOCHONDRIAL"/>
    <property type="match status" value="1"/>
</dbReference>
<keyword evidence="41" id="KW-1185">Reference proteome</keyword>
<dbReference type="GO" id="GO:0009436">
    <property type="term" value="P:glyoxylate catabolic process"/>
    <property type="evidence" value="ECO:0007669"/>
    <property type="project" value="TreeGrafter"/>
</dbReference>
<comment type="catalytic activity">
    <reaction evidence="34">
        <text>N(omega),N(omega)-dimethyl-L-arginine + 2-oxobutanoate = 5-(3,3-dimethylguanidino)-2-oxopentanoate + (2S)-2-aminobutanoate</text>
        <dbReference type="Rhea" id="RHEA:77351"/>
        <dbReference type="ChEBI" id="CHEBI:16763"/>
        <dbReference type="ChEBI" id="CHEBI:58326"/>
        <dbReference type="ChEBI" id="CHEBI:74359"/>
        <dbReference type="ChEBI" id="CHEBI:197301"/>
    </reaction>
</comment>
<keyword evidence="9" id="KW-0809">Transit peptide</keyword>
<evidence type="ECO:0000256" key="18">
    <source>
        <dbReference type="ARBA" id="ARBA00043669"/>
    </source>
</evidence>
<keyword evidence="8 39" id="KW-0663">Pyridoxal phosphate</keyword>
<evidence type="ECO:0000256" key="17">
    <source>
        <dbReference type="ARBA" id="ARBA00042669"/>
    </source>
</evidence>
<evidence type="ECO:0000256" key="34">
    <source>
        <dbReference type="ARBA" id="ARBA00048560"/>
    </source>
</evidence>
<evidence type="ECO:0000256" key="28">
    <source>
        <dbReference type="ARBA" id="ARBA00044055"/>
    </source>
</evidence>
<comment type="catalytic activity">
    <reaction evidence="19">
        <text>(2S)-2-aminobutanoate + glyoxylate = 2-oxobutanoate + glycine</text>
        <dbReference type="Rhea" id="RHEA:77339"/>
        <dbReference type="ChEBI" id="CHEBI:16763"/>
        <dbReference type="ChEBI" id="CHEBI:36655"/>
        <dbReference type="ChEBI" id="CHEBI:57305"/>
        <dbReference type="ChEBI" id="CHEBI:74359"/>
    </reaction>
</comment>
<evidence type="ECO:0000256" key="8">
    <source>
        <dbReference type="ARBA" id="ARBA00022898"/>
    </source>
</evidence>
<dbReference type="SUPFAM" id="SSF53383">
    <property type="entry name" value="PLP-dependent transferases"/>
    <property type="match status" value="1"/>
</dbReference>
<dbReference type="GO" id="GO:0047305">
    <property type="term" value="F:(R)-3-amino-2-methylpropionate-pyruvate transaminase activity"/>
    <property type="evidence" value="ECO:0007669"/>
    <property type="project" value="UniProtKB-EC"/>
</dbReference>
<dbReference type="PANTHER" id="PTHR45688">
    <property type="match status" value="1"/>
</dbReference>
<comment type="catalytic activity">
    <reaction evidence="27">
        <text>2-oxopentanoate + N(omega),N(omega)-dimethyl-L-arginine = 5-(3,3-dimethylguanidino)-2-oxopentanoate + L-2-aminopentanoate</text>
        <dbReference type="Rhea" id="RHEA:77359"/>
        <dbReference type="ChEBI" id="CHEBI:28644"/>
        <dbReference type="ChEBI" id="CHEBI:58326"/>
        <dbReference type="ChEBI" id="CHEBI:58441"/>
        <dbReference type="ChEBI" id="CHEBI:197301"/>
    </reaction>
</comment>
<dbReference type="EC" id="2.6.1.18" evidence="28"/>
<evidence type="ECO:0000256" key="11">
    <source>
        <dbReference type="ARBA" id="ARBA00033660"/>
    </source>
</evidence>
<evidence type="ECO:0000256" key="29">
    <source>
        <dbReference type="ARBA" id="ARBA00044257"/>
    </source>
</evidence>
<protein>
    <recommendedName>
        <fullName evidence="13">Alanine--glyoxylate aminotransferase 2, mitochondrial</fullName>
        <ecNumber evidence="28">2.6.1.18</ecNumber>
        <ecNumber evidence="12">2.6.1.40</ecNumber>
        <ecNumber evidence="5">2.6.1.44</ecNumber>
    </recommendedName>
    <alternativeName>
        <fullName evidence="14">(R)-3-amino-2-methylpropionate--pyruvate transaminase</fullName>
    </alternativeName>
    <alternativeName>
        <fullName evidence="16">Beta-ALAAT II</fullName>
    </alternativeName>
    <alternativeName>
        <fullName evidence="17">Beta-alanine-pyruvate aminotransferase</fullName>
    </alternativeName>
    <alternativeName>
        <fullName evidence="30">D-3-aminoisobutyrate-pyruvate aminotransferase</fullName>
    </alternativeName>
    <alternativeName>
        <fullName evidence="15">D-AIBAT</fullName>
    </alternativeName>
    <alternativeName>
        <fullName evidence="29">D-beta-aminoisobutyrate-pyruvate aminotransferase</fullName>
    </alternativeName>
</protein>
<keyword evidence="6" id="KW-0032">Aminotransferase</keyword>
<comment type="subcellular location">
    <subcellularLocation>
        <location evidence="2">Mitochondrion</location>
    </subcellularLocation>
</comment>
<evidence type="ECO:0000256" key="4">
    <source>
        <dbReference type="ARBA" id="ARBA00011881"/>
    </source>
</evidence>
<comment type="catalytic activity">
    <reaction evidence="24">
        <text>L-ornithine + pyruvate = 5-amino-2-oxopentanoate + L-alanine</text>
        <dbReference type="Rhea" id="RHEA:77327"/>
        <dbReference type="ChEBI" id="CHEBI:15361"/>
        <dbReference type="ChEBI" id="CHEBI:46911"/>
        <dbReference type="ChEBI" id="CHEBI:57972"/>
        <dbReference type="ChEBI" id="CHEBI:58802"/>
    </reaction>
</comment>
<comment type="catalytic activity">
    <reaction evidence="37">
        <text>N(omega),N('omega)-dimethyl-L-arginine + glyoxylate = 5-(3,3'-dimethylguanidino)-2-oxopentanoate + glycine</text>
        <dbReference type="Rhea" id="RHEA:77315"/>
        <dbReference type="ChEBI" id="CHEBI:36655"/>
        <dbReference type="ChEBI" id="CHEBI:57305"/>
        <dbReference type="ChEBI" id="CHEBI:197308"/>
        <dbReference type="ChEBI" id="CHEBI:197310"/>
    </reaction>
</comment>
<dbReference type="Gene3D" id="3.90.1150.10">
    <property type="entry name" value="Aspartate Aminotransferase, domain 1"/>
    <property type="match status" value="1"/>
</dbReference>
<comment type="catalytic activity">
    <reaction evidence="20">
        <text>(R)-3-amino-2-methylpropanoate + pyruvate = 2-methyl-3-oxopropanoate + L-alanine</text>
        <dbReference type="Rhea" id="RHEA:18393"/>
        <dbReference type="ChEBI" id="CHEBI:15361"/>
        <dbReference type="ChEBI" id="CHEBI:57700"/>
        <dbReference type="ChEBI" id="CHEBI:57731"/>
        <dbReference type="ChEBI" id="CHEBI:57972"/>
        <dbReference type="EC" id="2.6.1.40"/>
    </reaction>
    <physiologicalReaction direction="left-to-right" evidence="20">
        <dbReference type="Rhea" id="RHEA:18394"/>
    </physiologicalReaction>
</comment>
<comment type="catalytic activity">
    <reaction evidence="18">
        <text>N(omega),N(omega)-dimethyl-L-arginine + pyruvate = 5-(3,3-dimethylguanidino)-2-oxopentanoate + L-alanine</text>
        <dbReference type="Rhea" id="RHEA:77303"/>
        <dbReference type="ChEBI" id="CHEBI:15361"/>
        <dbReference type="ChEBI" id="CHEBI:57972"/>
        <dbReference type="ChEBI" id="CHEBI:58326"/>
        <dbReference type="ChEBI" id="CHEBI:197301"/>
    </reaction>
</comment>
<comment type="catalytic activity">
    <reaction evidence="25">
        <text>N(omega),N('omega)-dimethyl-L-arginine + pyruvate = 5-(3,3'-dimethylguanidino)-2-oxopentanoate + L-alanine</text>
        <dbReference type="Rhea" id="RHEA:77307"/>
        <dbReference type="ChEBI" id="CHEBI:15361"/>
        <dbReference type="ChEBI" id="CHEBI:57972"/>
        <dbReference type="ChEBI" id="CHEBI:197308"/>
        <dbReference type="ChEBI" id="CHEBI:197310"/>
    </reaction>
</comment>
<dbReference type="FunFam" id="3.40.640.10:FF:000055">
    <property type="entry name" value="Alanine--glyoxylate aminotransferase 2, mitochondrial"/>
    <property type="match status" value="1"/>
</dbReference>
<dbReference type="CDD" id="cd00610">
    <property type="entry name" value="OAT_like"/>
    <property type="match status" value="1"/>
</dbReference>
<accession>A0A813QZM4</accession>
<evidence type="ECO:0000256" key="22">
    <source>
        <dbReference type="ARBA" id="ARBA00043751"/>
    </source>
</evidence>
<dbReference type="Pfam" id="PF00202">
    <property type="entry name" value="Aminotran_3"/>
    <property type="match status" value="1"/>
</dbReference>
<comment type="catalytic activity">
    <reaction evidence="22">
        <text>2-oxobutanoate + L-alanine = (2S)-2-aminobutanoate + pyruvate</text>
        <dbReference type="Rhea" id="RHEA:77355"/>
        <dbReference type="ChEBI" id="CHEBI:15361"/>
        <dbReference type="ChEBI" id="CHEBI:16763"/>
        <dbReference type="ChEBI" id="CHEBI:57972"/>
        <dbReference type="ChEBI" id="CHEBI:74359"/>
        <dbReference type="EC" id="2.6.1.44"/>
    </reaction>
</comment>
<dbReference type="InterPro" id="IPR049704">
    <property type="entry name" value="Aminotrans_3_PPA_site"/>
</dbReference>
<comment type="subunit">
    <text evidence="4">Homotetramer.</text>
</comment>
<comment type="catalytic activity">
    <reaction evidence="32">
        <text>L-ornithine + glyoxylate = 5-amino-2-oxopentanoate + glycine</text>
        <dbReference type="Rhea" id="RHEA:77331"/>
        <dbReference type="ChEBI" id="CHEBI:36655"/>
        <dbReference type="ChEBI" id="CHEBI:46911"/>
        <dbReference type="ChEBI" id="CHEBI:57305"/>
        <dbReference type="ChEBI" id="CHEBI:58802"/>
    </reaction>
</comment>
<evidence type="ECO:0000256" key="10">
    <source>
        <dbReference type="ARBA" id="ARBA00023128"/>
    </source>
</evidence>
<keyword evidence="10" id="KW-0496">Mitochondrion</keyword>
<evidence type="ECO:0000256" key="26">
    <source>
        <dbReference type="ARBA" id="ARBA00043825"/>
    </source>
</evidence>
<evidence type="ECO:0000256" key="20">
    <source>
        <dbReference type="ARBA" id="ARBA00043726"/>
    </source>
</evidence>
<evidence type="ECO:0000256" key="36">
    <source>
        <dbReference type="ARBA" id="ARBA00048916"/>
    </source>
</evidence>
<gene>
    <name evidence="40" type="ORF">OXX778_LOCUS5120</name>
</gene>
<evidence type="ECO:0000256" key="30">
    <source>
        <dbReference type="ARBA" id="ARBA00044258"/>
    </source>
</evidence>
<evidence type="ECO:0000256" key="24">
    <source>
        <dbReference type="ARBA" id="ARBA00043777"/>
    </source>
</evidence>
<evidence type="ECO:0000256" key="21">
    <source>
        <dbReference type="ARBA" id="ARBA00043749"/>
    </source>
</evidence>
<dbReference type="EC" id="2.6.1.40" evidence="12"/>
<dbReference type="InterPro" id="IPR015421">
    <property type="entry name" value="PyrdxlP-dep_Trfase_major"/>
</dbReference>
<comment type="catalytic activity">
    <reaction evidence="21">
        <text>N(omega),N(omega)-dimethyl-L-arginine + oxaloacetate = 5-(3,3-dimethylguanidino)-2-oxopentanoate + L-aspartate</text>
        <dbReference type="Rhea" id="RHEA:77343"/>
        <dbReference type="ChEBI" id="CHEBI:16452"/>
        <dbReference type="ChEBI" id="CHEBI:29991"/>
        <dbReference type="ChEBI" id="CHEBI:58326"/>
        <dbReference type="ChEBI" id="CHEBI:197301"/>
    </reaction>
</comment>
<dbReference type="GO" id="GO:0016223">
    <property type="term" value="F:beta-alanine:pyruvate transaminase activity"/>
    <property type="evidence" value="ECO:0007669"/>
    <property type="project" value="UniProtKB-EC"/>
</dbReference>
<comment type="catalytic activity">
    <reaction evidence="23">
        <text>N(omega)-methyl-L-arginine + pyruvate = 5-(3-methylguanidino)-2-oxopentanoate + L-alanine</text>
        <dbReference type="Rhea" id="RHEA:77319"/>
        <dbReference type="ChEBI" id="CHEBI:15361"/>
        <dbReference type="ChEBI" id="CHEBI:57972"/>
        <dbReference type="ChEBI" id="CHEBI:114953"/>
        <dbReference type="ChEBI" id="CHEBI:197314"/>
    </reaction>
</comment>
<evidence type="ECO:0000256" key="33">
    <source>
        <dbReference type="ARBA" id="ARBA00048500"/>
    </source>
</evidence>
<evidence type="ECO:0000256" key="27">
    <source>
        <dbReference type="ARBA" id="ARBA00043826"/>
    </source>
</evidence>
<evidence type="ECO:0000256" key="39">
    <source>
        <dbReference type="RuleBase" id="RU003560"/>
    </source>
</evidence>
<comment type="catalytic activity">
    <reaction evidence="33">
        <text>2-oxohexanoate + N(omega),N(omega)-dimethyl-L-arginine = L-2-aminohexanoate + 5-(3,3-dimethylguanidino)-2-oxopentanoate</text>
        <dbReference type="Rhea" id="RHEA:77363"/>
        <dbReference type="ChEBI" id="CHEBI:35177"/>
        <dbReference type="ChEBI" id="CHEBI:58326"/>
        <dbReference type="ChEBI" id="CHEBI:58455"/>
        <dbReference type="ChEBI" id="CHEBI:197301"/>
    </reaction>
</comment>
<dbReference type="InterPro" id="IPR015424">
    <property type="entry name" value="PyrdxlP-dep_Trfase"/>
</dbReference>
<dbReference type="InterPro" id="IPR005814">
    <property type="entry name" value="Aminotrans_3"/>
</dbReference>
<dbReference type="PROSITE" id="PS00600">
    <property type="entry name" value="AA_TRANSFER_CLASS_3"/>
    <property type="match status" value="1"/>
</dbReference>
<evidence type="ECO:0000256" key="1">
    <source>
        <dbReference type="ARBA" id="ARBA00001933"/>
    </source>
</evidence>
<evidence type="ECO:0000256" key="23">
    <source>
        <dbReference type="ARBA" id="ARBA00043758"/>
    </source>
</evidence>
<evidence type="ECO:0000256" key="5">
    <source>
        <dbReference type="ARBA" id="ARBA00013049"/>
    </source>
</evidence>
<evidence type="ECO:0000313" key="40">
    <source>
        <dbReference type="EMBL" id="CAF0774308.1"/>
    </source>
</evidence>
<dbReference type="GO" id="GO:0019481">
    <property type="term" value="P:L-alanine catabolic process, by transamination"/>
    <property type="evidence" value="ECO:0007669"/>
    <property type="project" value="TreeGrafter"/>
</dbReference>
<evidence type="ECO:0000256" key="14">
    <source>
        <dbReference type="ARBA" id="ARBA00041662"/>
    </source>
</evidence>
<evidence type="ECO:0000256" key="32">
    <source>
        <dbReference type="ARBA" id="ARBA00048264"/>
    </source>
</evidence>
<dbReference type="EMBL" id="CAJNOC010000541">
    <property type="protein sequence ID" value="CAF0774308.1"/>
    <property type="molecule type" value="Genomic_DNA"/>
</dbReference>
<dbReference type="Proteomes" id="UP000663879">
    <property type="component" value="Unassembled WGS sequence"/>
</dbReference>
<evidence type="ECO:0000256" key="13">
    <source>
        <dbReference type="ARBA" id="ARBA00039862"/>
    </source>
</evidence>